<gene>
    <name evidence="3" type="ORF">MNBD_NITROSPIRAE02-46</name>
</gene>
<dbReference type="PROSITE" id="PS51831">
    <property type="entry name" value="HD"/>
    <property type="match status" value="1"/>
</dbReference>
<dbReference type="InterPro" id="IPR012348">
    <property type="entry name" value="RNR-like"/>
</dbReference>
<organism evidence="3">
    <name type="scientific">hydrothermal vent metagenome</name>
    <dbReference type="NCBI Taxonomy" id="652676"/>
    <lineage>
        <taxon>unclassified sequences</taxon>
        <taxon>metagenomes</taxon>
        <taxon>ecological metagenomes</taxon>
    </lineage>
</organism>
<proteinExistence type="predicted"/>
<feature type="domain" description="HD-GYP" evidence="2">
    <location>
        <begin position="105"/>
        <end position="300"/>
    </location>
</feature>
<dbReference type="NCBIfam" id="TIGR00277">
    <property type="entry name" value="HDIG"/>
    <property type="match status" value="1"/>
</dbReference>
<dbReference type="InterPro" id="IPR011017">
    <property type="entry name" value="TRASH_dom"/>
</dbReference>
<accession>A0A3B1CLJ2</accession>
<dbReference type="SMART" id="SM00471">
    <property type="entry name" value="HDc"/>
    <property type="match status" value="1"/>
</dbReference>
<dbReference type="GO" id="GO:0016491">
    <property type="term" value="F:oxidoreductase activity"/>
    <property type="evidence" value="ECO:0007669"/>
    <property type="project" value="InterPro"/>
</dbReference>
<dbReference type="InterPro" id="IPR037522">
    <property type="entry name" value="HD_GYP_dom"/>
</dbReference>
<dbReference type="PROSITE" id="PS51832">
    <property type="entry name" value="HD_GYP"/>
    <property type="match status" value="1"/>
</dbReference>
<dbReference type="InterPro" id="IPR007029">
    <property type="entry name" value="YHS_dom"/>
</dbReference>
<dbReference type="Pfam" id="PF04945">
    <property type="entry name" value="YHS"/>
    <property type="match status" value="1"/>
</dbReference>
<dbReference type="SUPFAM" id="SSF109604">
    <property type="entry name" value="HD-domain/PDEase-like"/>
    <property type="match status" value="1"/>
</dbReference>
<dbReference type="SMART" id="SM00746">
    <property type="entry name" value="TRASH"/>
    <property type="match status" value="1"/>
</dbReference>
<protein>
    <submittedName>
        <fullName evidence="3">Uncharacterized protein</fullName>
    </submittedName>
</protein>
<dbReference type="InterPro" id="IPR003607">
    <property type="entry name" value="HD/PDEase_dom"/>
</dbReference>
<dbReference type="Pfam" id="PF13487">
    <property type="entry name" value="HD_5"/>
    <property type="match status" value="1"/>
</dbReference>
<dbReference type="AlphaFoldDB" id="A0A3B1CLJ2"/>
<dbReference type="InterPro" id="IPR006675">
    <property type="entry name" value="HDIG_dom"/>
</dbReference>
<reference evidence="3" key="1">
    <citation type="submission" date="2018-06" db="EMBL/GenBank/DDBJ databases">
        <authorList>
            <person name="Zhirakovskaya E."/>
        </authorList>
    </citation>
    <scope>NUCLEOTIDE SEQUENCE</scope>
</reference>
<dbReference type="InterPro" id="IPR009078">
    <property type="entry name" value="Ferritin-like_SF"/>
</dbReference>
<dbReference type="InterPro" id="IPR006674">
    <property type="entry name" value="HD_domain"/>
</dbReference>
<dbReference type="EMBL" id="UOGH01000191">
    <property type="protein sequence ID" value="VAX31019.1"/>
    <property type="molecule type" value="Genomic_DNA"/>
</dbReference>
<dbReference type="CDD" id="cd00077">
    <property type="entry name" value="HDc"/>
    <property type="match status" value="1"/>
</dbReference>
<dbReference type="Gene3D" id="1.10.3210.10">
    <property type="entry name" value="Hypothetical protein af1432"/>
    <property type="match status" value="1"/>
</dbReference>
<feature type="domain" description="HD" evidence="1">
    <location>
        <begin position="127"/>
        <end position="249"/>
    </location>
</feature>
<dbReference type="Gene3D" id="1.10.620.20">
    <property type="entry name" value="Ribonucleotide Reductase, subunit A"/>
    <property type="match status" value="1"/>
</dbReference>
<evidence type="ECO:0000259" key="1">
    <source>
        <dbReference type="PROSITE" id="PS51831"/>
    </source>
</evidence>
<dbReference type="PANTHER" id="PTHR43155">
    <property type="entry name" value="CYCLIC DI-GMP PHOSPHODIESTERASE PA4108-RELATED"/>
    <property type="match status" value="1"/>
</dbReference>
<dbReference type="PANTHER" id="PTHR43155:SF2">
    <property type="entry name" value="CYCLIC DI-GMP PHOSPHODIESTERASE PA4108"/>
    <property type="match status" value="1"/>
</dbReference>
<evidence type="ECO:0000259" key="2">
    <source>
        <dbReference type="PROSITE" id="PS51832"/>
    </source>
</evidence>
<dbReference type="SUPFAM" id="SSF47240">
    <property type="entry name" value="Ferritin-like"/>
    <property type="match status" value="1"/>
</dbReference>
<evidence type="ECO:0000313" key="3">
    <source>
        <dbReference type="EMBL" id="VAX31019.1"/>
    </source>
</evidence>
<sequence>MRAYKVTDLTTGIDPVCKMDISGLHNPATTVYRKKKYFFCSERCRNRFLNNPELFISETEKSNVIHCKACQTEIYDGLHIKDDGPYCCDKCYFRDRFLGGVLEKMEGVYLATIEAFVKAIDTREHEVGDHSYRVTQFAMILSRKIGIKGRDLVDIYCGSLLHDIGKIGIPDSILLKQGKLTEEETSIMAQHPEAGYRIINHIGYLSRVADIIHSHHELYDGTGYPRGLKGNEITLGARIFAVCDTLDALTVDRPYRNAIPFKEAKEYIVSVSGTRFDPQVVEDFLRAEDDLEEFVAKIML</sequence>
<name>A0A3B1CLJ2_9ZZZZ</name>